<organism evidence="1">
    <name type="scientific">Skeletonema marinoi</name>
    <dbReference type="NCBI Taxonomy" id="267567"/>
    <lineage>
        <taxon>Eukaryota</taxon>
        <taxon>Sar</taxon>
        <taxon>Stramenopiles</taxon>
        <taxon>Ochrophyta</taxon>
        <taxon>Bacillariophyta</taxon>
        <taxon>Coscinodiscophyceae</taxon>
        <taxon>Thalassiosirophycidae</taxon>
        <taxon>Thalassiosirales</taxon>
        <taxon>Skeletonemataceae</taxon>
        <taxon>Skeletonema</taxon>
        <taxon>Skeletonema marinoi-dohrnii complex</taxon>
    </lineage>
</organism>
<accession>A0A7S2PBF6</accession>
<sequence>MMLTTARIVSRRVATANIAPRAAAAIGSTRCLSIGDVLNKKEKVEEDRYIRAREAQVAAAKAAAAAANTKAAELAAKSEQLIEAKTASMNEVADLLAQSGDVVSEAGLANLADWKHA</sequence>
<proteinExistence type="predicted"/>
<evidence type="ECO:0000313" key="1">
    <source>
        <dbReference type="EMBL" id="CAD9587184.1"/>
    </source>
</evidence>
<dbReference type="AlphaFoldDB" id="A0A7S2PBF6"/>
<name>A0A7S2PBF6_9STRA</name>
<gene>
    <name evidence="1" type="ORF">SMAR0320_LOCUS5602</name>
</gene>
<reference evidence="1" key="1">
    <citation type="submission" date="2021-01" db="EMBL/GenBank/DDBJ databases">
        <authorList>
            <person name="Corre E."/>
            <person name="Pelletier E."/>
            <person name="Niang G."/>
            <person name="Scheremetjew M."/>
            <person name="Finn R."/>
            <person name="Kale V."/>
            <person name="Holt S."/>
            <person name="Cochrane G."/>
            <person name="Meng A."/>
            <person name="Brown T."/>
            <person name="Cohen L."/>
        </authorList>
    </citation>
    <scope>NUCLEOTIDE SEQUENCE</scope>
    <source>
        <strain evidence="1">SM1012Den-03</strain>
    </source>
</reference>
<dbReference type="EMBL" id="HBGZ01007851">
    <property type="protein sequence ID" value="CAD9587184.1"/>
    <property type="molecule type" value="Transcribed_RNA"/>
</dbReference>
<protein>
    <submittedName>
        <fullName evidence="1">Uncharacterized protein</fullName>
    </submittedName>
</protein>